<organism evidence="4">
    <name type="scientific">Aegilops tauschii</name>
    <name type="common">Tausch's goatgrass</name>
    <name type="synonym">Aegilops squarrosa</name>
    <dbReference type="NCBI Taxonomy" id="37682"/>
    <lineage>
        <taxon>Eukaryota</taxon>
        <taxon>Viridiplantae</taxon>
        <taxon>Streptophyta</taxon>
        <taxon>Embryophyta</taxon>
        <taxon>Tracheophyta</taxon>
        <taxon>Spermatophyta</taxon>
        <taxon>Magnoliopsida</taxon>
        <taxon>Liliopsida</taxon>
        <taxon>Poales</taxon>
        <taxon>Poaceae</taxon>
        <taxon>BOP clade</taxon>
        <taxon>Pooideae</taxon>
        <taxon>Triticodae</taxon>
        <taxon>Triticeae</taxon>
        <taxon>Triticinae</taxon>
        <taxon>Aegilops</taxon>
    </lineage>
</organism>
<accession>M8CGR5</accession>
<dbReference type="PROSITE" id="PS51634">
    <property type="entry name" value="CRC"/>
    <property type="match status" value="1"/>
</dbReference>
<dbReference type="GO" id="GO:0006355">
    <property type="term" value="P:regulation of DNA-templated transcription"/>
    <property type="evidence" value="ECO:0007669"/>
    <property type="project" value="TreeGrafter"/>
</dbReference>
<reference evidence="4" key="1">
    <citation type="submission" date="2015-06" db="UniProtKB">
        <authorList>
            <consortium name="EnsemblPlants"/>
        </authorList>
    </citation>
    <scope>IDENTIFICATION</scope>
</reference>
<keyword evidence="3" id="KW-0539">Nucleus</keyword>
<dbReference type="ExpressionAtlas" id="M8CGR5">
    <property type="expression patterns" value="baseline"/>
</dbReference>
<evidence type="ECO:0000256" key="1">
    <source>
        <dbReference type="ARBA" id="ARBA00004123"/>
    </source>
</evidence>
<comment type="similarity">
    <text evidence="2">Belongs to the lin-54 family.</text>
</comment>
<sequence length="277" mass="30123">MASQLTETSIMDDIHIPSELSHMDVDLGPPTQALGGMKFQKQIELLYCIGHLCSSETPCMRLEQICLLPHLLPSDPSSLATMDDLPHCTCEKTQCLQRYCHCFEAWVFCDERCSCLGCRNTEDNSDEVDERAECTMKKKPDAFKPKIIDGDGPGLQEQQQQAAGVHVKGCNCCKSECKKLYCECFKHDVGCSDKFQCTGCGNTFGVKGAAQQAHSDSPEGTSCGSGETLARLNGSSAIINDDMASQLTETSIMDDIHIPSELSNIDVDLGPPTQALG</sequence>
<dbReference type="AlphaFoldDB" id="M8CGR5"/>
<evidence type="ECO:0000256" key="3">
    <source>
        <dbReference type="ARBA" id="ARBA00023242"/>
    </source>
</evidence>
<dbReference type="PANTHER" id="PTHR12446:SF65">
    <property type="entry name" value="CRC DOMAIN-CONTAINING PROTEIN"/>
    <property type="match status" value="1"/>
</dbReference>
<comment type="subcellular location">
    <subcellularLocation>
        <location evidence="1">Nucleus</location>
    </subcellularLocation>
</comment>
<dbReference type="SMART" id="SM01114">
    <property type="entry name" value="CXC"/>
    <property type="match status" value="2"/>
</dbReference>
<dbReference type="GO" id="GO:0005634">
    <property type="term" value="C:nucleus"/>
    <property type="evidence" value="ECO:0007669"/>
    <property type="project" value="UniProtKB-SubCell"/>
</dbReference>
<dbReference type="InterPro" id="IPR028307">
    <property type="entry name" value="Lin-54_fam"/>
</dbReference>
<evidence type="ECO:0000256" key="2">
    <source>
        <dbReference type="ARBA" id="ARBA00007267"/>
    </source>
</evidence>
<dbReference type="EnsemblPlants" id="EMT26382">
    <property type="protein sequence ID" value="EMT26382"/>
    <property type="gene ID" value="F775_04615"/>
</dbReference>
<evidence type="ECO:0000313" key="4">
    <source>
        <dbReference type="EnsemblPlants" id="EMT26382"/>
    </source>
</evidence>
<dbReference type="Pfam" id="PF03638">
    <property type="entry name" value="TCR"/>
    <property type="match status" value="2"/>
</dbReference>
<protein>
    <submittedName>
        <fullName evidence="4">Uncharacterized protein</fullName>
    </submittedName>
</protein>
<dbReference type="PANTHER" id="PTHR12446">
    <property type="entry name" value="TESMIN/TSO1-RELATED"/>
    <property type="match status" value="1"/>
</dbReference>
<dbReference type="InterPro" id="IPR005172">
    <property type="entry name" value="CRC"/>
</dbReference>
<dbReference type="InterPro" id="IPR033467">
    <property type="entry name" value="Tesmin/TSO1-like_CXC"/>
</dbReference>
<name>M8CGR5_AEGTA</name>
<proteinExistence type="inferred from homology"/>